<proteinExistence type="predicted"/>
<dbReference type="RefSeq" id="WP_114563790.1">
    <property type="nucleotide sequence ID" value="NZ_CP031124.1"/>
</dbReference>
<evidence type="ECO:0008006" key="5">
    <source>
        <dbReference type="Google" id="ProtNLM"/>
    </source>
</evidence>
<keyword evidence="2" id="KW-0472">Membrane</keyword>
<dbReference type="OrthoDB" id="7255862at2"/>
<keyword evidence="2" id="KW-1133">Transmembrane helix</keyword>
<evidence type="ECO:0000313" key="3">
    <source>
        <dbReference type="EMBL" id="AXF86744.1"/>
    </source>
</evidence>
<dbReference type="KEGG" id="hyf:DTO96_102500"/>
<keyword evidence="4" id="KW-1185">Reference proteome</keyword>
<feature type="transmembrane region" description="Helical" evidence="2">
    <location>
        <begin position="208"/>
        <end position="231"/>
    </location>
</feature>
<dbReference type="Proteomes" id="UP000252182">
    <property type="component" value="Chromosome"/>
</dbReference>
<sequence>MWRNNKNQRLPEQLFKVVMWGIAVLFAVFLTGLAGLLIGDLPKAGNMPDISNFESSELKGLREQQGSVSQKNAAIHQRLEQEQLVLNDAQSRYDEAKQSFDAWVQTRKATGQFEQNPLVLERTKQLDDLRDTVSRSRQTVEQLQHDVLNNDQAVSTGRMSELEQEARDAYETASNAHDLKIFLWRLLLTLPALLLAAWLFVNKRGSRYWPFVWGFIFFALVAFFVELVPYLPSYGGYVRYVVGLLLLGVGGHFGIKKMQVYMQRKQEEEQSMLQSTQEQRRQAFSYEQALGHLAKGVCPSCERPLSTSEPNGLADYCVHCGLCAYKNCKRCNTRCSTFFKFCSSCGDALQAKDEA</sequence>
<name>A0A345DEF6_9BURK</name>
<organism evidence="3 4">
    <name type="scientific">Ephemeroptericola cinctiostellae</name>
    <dbReference type="NCBI Taxonomy" id="2268024"/>
    <lineage>
        <taxon>Bacteria</taxon>
        <taxon>Pseudomonadati</taxon>
        <taxon>Pseudomonadota</taxon>
        <taxon>Betaproteobacteria</taxon>
        <taxon>Burkholderiales</taxon>
        <taxon>Burkholderiaceae</taxon>
        <taxon>Ephemeroptericola</taxon>
    </lineage>
</organism>
<feature type="transmembrane region" description="Helical" evidence="2">
    <location>
        <begin position="237"/>
        <end position="255"/>
    </location>
</feature>
<evidence type="ECO:0000256" key="1">
    <source>
        <dbReference type="SAM" id="Coils"/>
    </source>
</evidence>
<evidence type="ECO:0000313" key="4">
    <source>
        <dbReference type="Proteomes" id="UP000252182"/>
    </source>
</evidence>
<feature type="transmembrane region" description="Helical" evidence="2">
    <location>
        <begin position="182"/>
        <end position="201"/>
    </location>
</feature>
<dbReference type="AlphaFoldDB" id="A0A345DEF6"/>
<reference evidence="4" key="1">
    <citation type="submission" date="2018-07" db="EMBL/GenBank/DDBJ databases">
        <authorList>
            <person name="Kim H."/>
        </authorList>
    </citation>
    <scope>NUCLEOTIDE SEQUENCE [LARGE SCALE GENOMIC DNA]</scope>
    <source>
        <strain evidence="4">F02</strain>
    </source>
</reference>
<gene>
    <name evidence="3" type="ORF">DTO96_102500</name>
</gene>
<feature type="transmembrane region" description="Helical" evidence="2">
    <location>
        <begin position="20"/>
        <end position="39"/>
    </location>
</feature>
<evidence type="ECO:0000256" key="2">
    <source>
        <dbReference type="SAM" id="Phobius"/>
    </source>
</evidence>
<accession>A0A345DEF6</accession>
<keyword evidence="2" id="KW-0812">Transmembrane</keyword>
<keyword evidence="1" id="KW-0175">Coiled coil</keyword>
<feature type="coiled-coil region" evidence="1">
    <location>
        <begin position="126"/>
        <end position="179"/>
    </location>
</feature>
<dbReference type="EMBL" id="CP031124">
    <property type="protein sequence ID" value="AXF86744.1"/>
    <property type="molecule type" value="Genomic_DNA"/>
</dbReference>
<protein>
    <recommendedName>
        <fullName evidence="5">Serine endopeptidase</fullName>
    </recommendedName>
</protein>